<dbReference type="AlphaFoldDB" id="A0A7D6GTD3"/>
<evidence type="ECO:0000313" key="1">
    <source>
        <dbReference type="EMBL" id="QLK01172.1"/>
    </source>
</evidence>
<accession>A0A7D6GTD3</accession>
<organism evidence="1">
    <name type="scientific">Micromonospora carbonacea</name>
    <dbReference type="NCBI Taxonomy" id="47853"/>
    <lineage>
        <taxon>Bacteria</taxon>
        <taxon>Bacillati</taxon>
        <taxon>Actinomycetota</taxon>
        <taxon>Actinomycetes</taxon>
        <taxon>Micromonosporales</taxon>
        <taxon>Micromonosporaceae</taxon>
        <taxon>Micromonospora</taxon>
    </lineage>
</organism>
<proteinExistence type="predicted"/>
<gene>
    <name evidence="1" type="ORF">HZU44_02780</name>
</gene>
<reference evidence="1" key="1">
    <citation type="submission" date="2020-08" db="EMBL/GenBank/DDBJ databases">
        <title>A bifunctional nitrone conjugated secondary metabolite targeting the ribosome.</title>
        <authorList>
            <person name="Limbrick E.M."/>
            <person name="Graf M."/>
            <person name="Derewacz D.K."/>
            <person name="Nguyen F."/>
            <person name="Spraggins J.M."/>
            <person name="Wieland M."/>
            <person name="Ynigez-Gutierrez A.E."/>
            <person name="Reisman B.J."/>
            <person name="Zinshteyn B."/>
            <person name="McCulloch K."/>
            <person name="Iverson T.M."/>
            <person name="Green R."/>
            <person name="Wilson D.N."/>
            <person name="Bachmann B.O."/>
        </authorList>
    </citation>
    <scope>NUCLEOTIDE SEQUENCE</scope>
    <source>
        <strain evidence="1">Africana</strain>
    </source>
</reference>
<name>A0A7D6GTD3_9ACTN</name>
<sequence>MTVACLVLTGCSENRDGDSLARDIAATEAALLDDDLGYRNRVREAEYIAATEISKKVAGSGSTIRREPLGWSGRTAGSEQATIDVRFVVTVAEQPGVSFGDLGNSAGRATRCYRYLLELSRYTSHHEIDCPAIATPAVPTTSPIPRLPDDGRDRLAAALRAATPDTLAGTVRAAFPEKHITVDTVTHEGALVAAVGVPAERDCILLVRTPSGAIKSPGYDRIWLEPGEMGCKTGLYVSPPR</sequence>
<dbReference type="EMBL" id="CP058905">
    <property type="protein sequence ID" value="QLK01172.1"/>
    <property type="molecule type" value="Genomic_DNA"/>
</dbReference>
<protein>
    <submittedName>
        <fullName evidence="1">Uncharacterized protein</fullName>
    </submittedName>
</protein>